<name>A0A3A1R5U1_9BACI</name>
<keyword evidence="2" id="KW-1185">Reference proteome</keyword>
<reference evidence="1 2" key="1">
    <citation type="submission" date="2018-09" db="EMBL/GenBank/DDBJ databases">
        <title>Bacillus saliacetes sp. nov., isolated from Thai shrimp paste (Ka-pi).</title>
        <authorList>
            <person name="Daroonpunt R."/>
            <person name="Tanasupawat S."/>
            <person name="Yiamsombut S."/>
        </authorList>
    </citation>
    <scope>NUCLEOTIDE SEQUENCE [LARGE SCALE GENOMIC DNA]</scope>
    <source>
        <strain evidence="1 2">SKP7-4</strain>
    </source>
</reference>
<proteinExistence type="predicted"/>
<evidence type="ECO:0000313" key="1">
    <source>
        <dbReference type="EMBL" id="RIW38519.1"/>
    </source>
</evidence>
<dbReference type="AlphaFoldDB" id="A0A3A1R5U1"/>
<dbReference type="Proteomes" id="UP000265801">
    <property type="component" value="Unassembled WGS sequence"/>
</dbReference>
<gene>
    <name evidence="1" type="ORF">D3H55_03000</name>
</gene>
<comment type="caution">
    <text evidence="1">The sequence shown here is derived from an EMBL/GenBank/DDBJ whole genome shotgun (WGS) entry which is preliminary data.</text>
</comment>
<protein>
    <submittedName>
        <fullName evidence="1">Uncharacterized protein</fullName>
    </submittedName>
</protein>
<sequence>MLSKNPGSGFSGITTFTPERERTVLFFPSNRGLFRWITRILDGILIKLEQLIRKNLYLERNLQLQITAFINYL</sequence>
<dbReference type="EMBL" id="QXIR01000002">
    <property type="protein sequence ID" value="RIW38519.1"/>
    <property type="molecule type" value="Genomic_DNA"/>
</dbReference>
<organism evidence="1 2">
    <name type="scientific">Bacillus salacetis</name>
    <dbReference type="NCBI Taxonomy" id="2315464"/>
    <lineage>
        <taxon>Bacteria</taxon>
        <taxon>Bacillati</taxon>
        <taxon>Bacillota</taxon>
        <taxon>Bacilli</taxon>
        <taxon>Bacillales</taxon>
        <taxon>Bacillaceae</taxon>
        <taxon>Bacillus</taxon>
    </lineage>
</organism>
<accession>A0A3A1R5U1</accession>
<evidence type="ECO:0000313" key="2">
    <source>
        <dbReference type="Proteomes" id="UP000265801"/>
    </source>
</evidence>